<dbReference type="EMBL" id="KN840456">
    <property type="protein sequence ID" value="KIP10307.1"/>
    <property type="molecule type" value="Genomic_DNA"/>
</dbReference>
<feature type="domain" description="Calcineurin-like phosphoesterase" evidence="4">
    <location>
        <begin position="5"/>
        <end position="240"/>
    </location>
</feature>
<evidence type="ECO:0000259" key="4">
    <source>
        <dbReference type="Pfam" id="PF00149"/>
    </source>
</evidence>
<keyword evidence="7" id="KW-1185">Reference proteome</keyword>
<dbReference type="SUPFAM" id="SSF56300">
    <property type="entry name" value="Metallo-dependent phosphatases"/>
    <property type="match status" value="1"/>
</dbReference>
<evidence type="ECO:0000313" key="7">
    <source>
        <dbReference type="Proteomes" id="UP000053257"/>
    </source>
</evidence>
<keyword evidence="3" id="KW-0547">Nucleotide-binding</keyword>
<keyword evidence="2" id="KW-0732">Signal</keyword>
<dbReference type="Proteomes" id="UP000053257">
    <property type="component" value="Unassembled WGS sequence"/>
</dbReference>
<dbReference type="STRING" id="745531.A0A0C3SBU1"/>
<evidence type="ECO:0000259" key="5">
    <source>
        <dbReference type="Pfam" id="PF02872"/>
    </source>
</evidence>
<dbReference type="Gene3D" id="3.90.780.10">
    <property type="entry name" value="5'-Nucleotidase, C-terminal domain"/>
    <property type="match status" value="1"/>
</dbReference>
<dbReference type="OrthoDB" id="10252235at2759"/>
<comment type="similarity">
    <text evidence="1 3">Belongs to the 5'-nucleotidase family.</text>
</comment>
<dbReference type="Pfam" id="PF00149">
    <property type="entry name" value="Metallophos"/>
    <property type="match status" value="1"/>
</dbReference>
<dbReference type="InterPro" id="IPR004843">
    <property type="entry name" value="Calcineurin-like_PHP"/>
</dbReference>
<dbReference type="GO" id="GO:0016787">
    <property type="term" value="F:hydrolase activity"/>
    <property type="evidence" value="ECO:0007669"/>
    <property type="project" value="UniProtKB-KW"/>
</dbReference>
<dbReference type="InterPro" id="IPR006179">
    <property type="entry name" value="5_nucleotidase/apyrase"/>
</dbReference>
<evidence type="ECO:0000256" key="1">
    <source>
        <dbReference type="ARBA" id="ARBA00006654"/>
    </source>
</evidence>
<name>A0A0C3SBU1_PHLG1</name>
<dbReference type="AlphaFoldDB" id="A0A0C3SBU1"/>
<dbReference type="InterPro" id="IPR008334">
    <property type="entry name" value="5'-Nucleotdase_C"/>
</dbReference>
<dbReference type="Gene3D" id="3.60.21.10">
    <property type="match status" value="1"/>
</dbReference>
<dbReference type="PRINTS" id="PR01607">
    <property type="entry name" value="APYRASEFAMLY"/>
</dbReference>
<dbReference type="GO" id="GO:0009166">
    <property type="term" value="P:nucleotide catabolic process"/>
    <property type="evidence" value="ECO:0007669"/>
    <property type="project" value="InterPro"/>
</dbReference>
<dbReference type="PANTHER" id="PTHR11575:SF48">
    <property type="entry name" value="5'-NUCLEOTIDASE"/>
    <property type="match status" value="1"/>
</dbReference>
<reference evidence="6 7" key="1">
    <citation type="journal article" date="2014" name="PLoS Genet.">
        <title>Analysis of the Phlebiopsis gigantea genome, transcriptome and secretome provides insight into its pioneer colonization strategies of wood.</title>
        <authorList>
            <person name="Hori C."/>
            <person name="Ishida T."/>
            <person name="Igarashi K."/>
            <person name="Samejima M."/>
            <person name="Suzuki H."/>
            <person name="Master E."/>
            <person name="Ferreira P."/>
            <person name="Ruiz-Duenas F.J."/>
            <person name="Held B."/>
            <person name="Canessa P."/>
            <person name="Larrondo L.F."/>
            <person name="Schmoll M."/>
            <person name="Druzhinina I.S."/>
            <person name="Kubicek C.P."/>
            <person name="Gaskell J.A."/>
            <person name="Kersten P."/>
            <person name="St John F."/>
            <person name="Glasner J."/>
            <person name="Sabat G."/>
            <person name="Splinter BonDurant S."/>
            <person name="Syed K."/>
            <person name="Yadav J."/>
            <person name="Mgbeahuruike A.C."/>
            <person name="Kovalchuk A."/>
            <person name="Asiegbu F.O."/>
            <person name="Lackner G."/>
            <person name="Hoffmeister D."/>
            <person name="Rencoret J."/>
            <person name="Gutierrez A."/>
            <person name="Sun H."/>
            <person name="Lindquist E."/>
            <person name="Barry K."/>
            <person name="Riley R."/>
            <person name="Grigoriev I.V."/>
            <person name="Henrissat B."/>
            <person name="Kues U."/>
            <person name="Berka R.M."/>
            <person name="Martinez A.T."/>
            <person name="Covert S.F."/>
            <person name="Blanchette R.A."/>
            <person name="Cullen D."/>
        </authorList>
    </citation>
    <scope>NUCLEOTIDE SEQUENCE [LARGE SCALE GENOMIC DNA]</scope>
    <source>
        <strain evidence="6 7">11061_1 CR5-6</strain>
    </source>
</reference>
<accession>A0A0C3SBU1</accession>
<keyword evidence="3" id="KW-0378">Hydrolase</keyword>
<sequence>MVTLPVLHFNDVYRVQPFRPSPSSKDTIDITQWAAMLDDVRDEWAKRPDGKREGLVLFSGDLFSPSTESSVTRGSHMVPVINEIGPDVSLTGNHDFDFGYPHLSKLMQDTNFPWILSNIVDTKTSRIPEHLLEFVVLERLGIRVGVIGLVEQEWIGTVPAWPTNFAYNDMAETAIALSQRLRDPNGEYKCDLIIALTHARIPNDVKLAKAISADSPAVQDKQLTATKHGADIILGGHDHLYYISRGVTSWEGYDITQAVLGAEEDHGDVLIVKSGTDFRDLSEFTLELEDTPKGSIRAKLIKSIRGKHHETKPNSRSSERIASLLEDLLKSVSKSLKAPACRTDVEFDCRSQTVRLNESASGNWFADVLRHAYDDSLCLKGYTNGTDGVLICGGTIRGDSTYGPGVITLGDILEILPFEDPIVVLELDGESLWAAVEAGLSTWPAQEGRFPIVSGFRVSWDSRLPPGRRVLGIWLLNRTLGGLVDLEEVKRVRGGRKYSIVTREYMAQGHDGFAALKDQRYLVDDESGQMMSAIVRKYLLGCRFVSRMARVGPQERIEKMLNAATKEVIWREIARKDRYDKHSSAHKDIVSRWKHVARLALRWSRSHYRDHLRVTEKEHMSGVDCFDGSSVRSRKAHGDHDLKETLDVSEEDIITIHPFIDGRFKDEGRNPV</sequence>
<protein>
    <recommendedName>
        <fullName evidence="8">5'-Nucleotidase C-terminal domain-containing protein</fullName>
    </recommendedName>
</protein>
<evidence type="ECO:0000256" key="2">
    <source>
        <dbReference type="ARBA" id="ARBA00022729"/>
    </source>
</evidence>
<dbReference type="GO" id="GO:0000166">
    <property type="term" value="F:nucleotide binding"/>
    <property type="evidence" value="ECO:0007669"/>
    <property type="project" value="UniProtKB-KW"/>
</dbReference>
<evidence type="ECO:0008006" key="8">
    <source>
        <dbReference type="Google" id="ProtNLM"/>
    </source>
</evidence>
<proteinExistence type="inferred from homology"/>
<dbReference type="HOGENOM" id="CLU_005854_1_1_1"/>
<dbReference type="InterPro" id="IPR036907">
    <property type="entry name" value="5'-Nucleotdase_C_sf"/>
</dbReference>
<dbReference type="Pfam" id="PF02872">
    <property type="entry name" value="5_nucleotid_C"/>
    <property type="match status" value="1"/>
</dbReference>
<gene>
    <name evidence="6" type="ORF">PHLGIDRAFT_101417</name>
</gene>
<organism evidence="6 7">
    <name type="scientific">Phlebiopsis gigantea (strain 11061_1 CR5-6)</name>
    <name type="common">White-rot fungus</name>
    <name type="synonym">Peniophora gigantea</name>
    <dbReference type="NCBI Taxonomy" id="745531"/>
    <lineage>
        <taxon>Eukaryota</taxon>
        <taxon>Fungi</taxon>
        <taxon>Dikarya</taxon>
        <taxon>Basidiomycota</taxon>
        <taxon>Agaricomycotina</taxon>
        <taxon>Agaricomycetes</taxon>
        <taxon>Polyporales</taxon>
        <taxon>Phanerochaetaceae</taxon>
        <taxon>Phlebiopsis</taxon>
    </lineage>
</organism>
<dbReference type="InterPro" id="IPR029052">
    <property type="entry name" value="Metallo-depent_PP-like"/>
</dbReference>
<dbReference type="PANTHER" id="PTHR11575">
    <property type="entry name" value="5'-NUCLEOTIDASE-RELATED"/>
    <property type="match status" value="1"/>
</dbReference>
<dbReference type="SUPFAM" id="SSF55816">
    <property type="entry name" value="5'-nucleotidase (syn. UDP-sugar hydrolase), C-terminal domain"/>
    <property type="match status" value="1"/>
</dbReference>
<evidence type="ECO:0000313" key="6">
    <source>
        <dbReference type="EMBL" id="KIP10307.1"/>
    </source>
</evidence>
<feature type="domain" description="5'-Nucleotidase C-terminal" evidence="5">
    <location>
        <begin position="347"/>
        <end position="517"/>
    </location>
</feature>
<evidence type="ECO:0000256" key="3">
    <source>
        <dbReference type="RuleBase" id="RU362119"/>
    </source>
</evidence>